<dbReference type="Gene3D" id="1.10.3720.10">
    <property type="entry name" value="MetI-like"/>
    <property type="match status" value="1"/>
</dbReference>
<evidence type="ECO:0000256" key="5">
    <source>
        <dbReference type="ARBA" id="ARBA00022989"/>
    </source>
</evidence>
<evidence type="ECO:0000256" key="3">
    <source>
        <dbReference type="ARBA" id="ARBA00022475"/>
    </source>
</evidence>
<feature type="region of interest" description="Disordered" evidence="8">
    <location>
        <begin position="1"/>
        <end position="38"/>
    </location>
</feature>
<feature type="transmembrane region" description="Helical" evidence="7">
    <location>
        <begin position="311"/>
        <end position="331"/>
    </location>
</feature>
<keyword evidence="6 7" id="KW-0472">Membrane</keyword>
<feature type="transmembrane region" description="Helical" evidence="7">
    <location>
        <begin position="123"/>
        <end position="144"/>
    </location>
</feature>
<keyword evidence="4 7" id="KW-0812">Transmembrane</keyword>
<organism evidence="10 11">
    <name type="scientific">Tistrella arctica</name>
    <dbReference type="NCBI Taxonomy" id="3133430"/>
    <lineage>
        <taxon>Bacteria</taxon>
        <taxon>Pseudomonadati</taxon>
        <taxon>Pseudomonadota</taxon>
        <taxon>Alphaproteobacteria</taxon>
        <taxon>Geminicoccales</taxon>
        <taxon>Geminicoccaceae</taxon>
        <taxon>Tistrella</taxon>
    </lineage>
</organism>
<gene>
    <name evidence="10" type="ORF">WG926_24285</name>
</gene>
<keyword evidence="5 7" id="KW-1133">Transmembrane helix</keyword>
<dbReference type="PANTHER" id="PTHR30193:SF37">
    <property type="entry name" value="INNER MEMBRANE ABC TRANSPORTER PERMEASE PROTEIN YCJO"/>
    <property type="match status" value="1"/>
</dbReference>
<reference evidence="10 11" key="1">
    <citation type="submission" date="2024-03" db="EMBL/GenBank/DDBJ databases">
        <title>High-quality draft genome sequencing of Tistrella sp. BH-R2-4.</title>
        <authorList>
            <person name="Dong C."/>
        </authorList>
    </citation>
    <scope>NUCLEOTIDE SEQUENCE [LARGE SCALE GENOMIC DNA]</scope>
    <source>
        <strain evidence="10 11">BH-R2-4</strain>
    </source>
</reference>
<evidence type="ECO:0000256" key="2">
    <source>
        <dbReference type="ARBA" id="ARBA00022448"/>
    </source>
</evidence>
<keyword evidence="3" id="KW-1003">Cell membrane</keyword>
<evidence type="ECO:0000256" key="8">
    <source>
        <dbReference type="SAM" id="MobiDB-lite"/>
    </source>
</evidence>
<feature type="transmembrane region" description="Helical" evidence="7">
    <location>
        <begin position="156"/>
        <end position="176"/>
    </location>
</feature>
<evidence type="ECO:0000256" key="1">
    <source>
        <dbReference type="ARBA" id="ARBA00004651"/>
    </source>
</evidence>
<evidence type="ECO:0000259" key="9">
    <source>
        <dbReference type="PROSITE" id="PS50928"/>
    </source>
</evidence>
<dbReference type="CDD" id="cd06261">
    <property type="entry name" value="TM_PBP2"/>
    <property type="match status" value="1"/>
</dbReference>
<feature type="transmembrane region" description="Helical" evidence="7">
    <location>
        <begin position="254"/>
        <end position="273"/>
    </location>
</feature>
<feature type="transmembrane region" description="Helical" evidence="7">
    <location>
        <begin position="59"/>
        <end position="88"/>
    </location>
</feature>
<proteinExistence type="inferred from homology"/>
<dbReference type="InterPro" id="IPR051393">
    <property type="entry name" value="ABC_transporter_permease"/>
</dbReference>
<dbReference type="SUPFAM" id="SSF161098">
    <property type="entry name" value="MetI-like"/>
    <property type="match status" value="1"/>
</dbReference>
<dbReference type="PANTHER" id="PTHR30193">
    <property type="entry name" value="ABC TRANSPORTER PERMEASE PROTEIN"/>
    <property type="match status" value="1"/>
</dbReference>
<feature type="domain" description="ABC transmembrane type-1" evidence="9">
    <location>
        <begin position="119"/>
        <end position="332"/>
    </location>
</feature>
<dbReference type="InterPro" id="IPR035906">
    <property type="entry name" value="MetI-like_sf"/>
</dbReference>
<comment type="similarity">
    <text evidence="7">Belongs to the binding-protein-dependent transport system permease family.</text>
</comment>
<comment type="subcellular location">
    <subcellularLocation>
        <location evidence="1 7">Cell membrane</location>
        <topology evidence="1 7">Multi-pass membrane protein</topology>
    </subcellularLocation>
</comment>
<evidence type="ECO:0000256" key="4">
    <source>
        <dbReference type="ARBA" id="ARBA00022692"/>
    </source>
</evidence>
<dbReference type="PROSITE" id="PS50928">
    <property type="entry name" value="ABC_TM1"/>
    <property type="match status" value="1"/>
</dbReference>
<evidence type="ECO:0000256" key="6">
    <source>
        <dbReference type="ARBA" id="ARBA00023136"/>
    </source>
</evidence>
<dbReference type="Proteomes" id="UP001413721">
    <property type="component" value="Unassembled WGS sequence"/>
</dbReference>
<protein>
    <submittedName>
        <fullName evidence="10">Sugar ABC transporter permease</fullName>
    </submittedName>
</protein>
<dbReference type="InterPro" id="IPR000515">
    <property type="entry name" value="MetI-like"/>
</dbReference>
<comment type="caution">
    <text evidence="10">The sequence shown here is derived from an EMBL/GenBank/DDBJ whole genome shotgun (WGS) entry which is preliminary data.</text>
</comment>
<keyword evidence="11" id="KW-1185">Reference proteome</keyword>
<dbReference type="EMBL" id="JBBKTW010000011">
    <property type="protein sequence ID" value="MEN2991454.1"/>
    <property type="molecule type" value="Genomic_DNA"/>
</dbReference>
<name>A0ABU9YRL3_9PROT</name>
<sequence length="343" mass="37191">MVDHSIGRGTGLNDTGRGSGLNDTGRGSGLNDTGRGTGLNDIAPRMAMRRRPIRRGPGLVAWALSLPAVLLMGLLLVGPVLAVVVLSLTDYQLGARGFSFIGLDNYAEMFADRVFRISLANTLIYVAIVVPGSVALGLGVALLVESGGSGRGFYRAVYFLPVMATLIAMSIVWEFMLHPQFGLVNLLIKLVGLTPRNWLSDGDLALFVLAVIGIWQALGFNMVLFMAGIISIPRFLYDAAEMDGAPGAWARFRLVTWPMLGPVTLFVLVITSIRSFQVFDTVHVLTKGGPNKATEVLLYTMYAEGFEFFRSGYAAAITVVFLAFVLLLTLVKIRVLDRKVHYS</sequence>
<evidence type="ECO:0000256" key="7">
    <source>
        <dbReference type="RuleBase" id="RU363032"/>
    </source>
</evidence>
<evidence type="ECO:0000313" key="10">
    <source>
        <dbReference type="EMBL" id="MEN2991454.1"/>
    </source>
</evidence>
<feature type="transmembrane region" description="Helical" evidence="7">
    <location>
        <begin position="204"/>
        <end position="233"/>
    </location>
</feature>
<accession>A0ABU9YRL3</accession>
<dbReference type="Pfam" id="PF00528">
    <property type="entry name" value="BPD_transp_1"/>
    <property type="match status" value="1"/>
</dbReference>
<evidence type="ECO:0000313" key="11">
    <source>
        <dbReference type="Proteomes" id="UP001413721"/>
    </source>
</evidence>
<keyword evidence="2 7" id="KW-0813">Transport</keyword>